<dbReference type="STRING" id="418985.A0A1V9Y2J7"/>
<evidence type="ECO:0000256" key="2">
    <source>
        <dbReference type="ARBA" id="ARBA00022927"/>
    </source>
</evidence>
<dbReference type="OrthoDB" id="413467at2759"/>
<dbReference type="Gene3D" id="2.60.40.1230">
    <property type="match status" value="1"/>
</dbReference>
<evidence type="ECO:0000256" key="1">
    <source>
        <dbReference type="ARBA" id="ARBA00022448"/>
    </source>
</evidence>
<dbReference type="SUPFAM" id="SSF49348">
    <property type="entry name" value="Clathrin adaptor appendage domain"/>
    <property type="match status" value="1"/>
</dbReference>
<name>A0A1V9Y2J7_9ACAR</name>
<dbReference type="GO" id="GO:0006886">
    <property type="term" value="P:intracellular protein transport"/>
    <property type="evidence" value="ECO:0007669"/>
    <property type="project" value="InterPro"/>
</dbReference>
<dbReference type="InterPro" id="IPR009028">
    <property type="entry name" value="Coatomer/calthrin_app_sub_C"/>
</dbReference>
<dbReference type="Proteomes" id="UP000192247">
    <property type="component" value="Unassembled WGS sequence"/>
</dbReference>
<sequence>MLQVAILAEKYASDYSWYVDVILNLIRIAGDYVSEEVWYRVVQIVINRDDVQGYSAKTVFEALQAPACHENMVKVAGYILGEFGNLIAGDSRSGPMVQFRLLHSKYHLCSLPTRCLLLTTYVKFINLFPEIKHEVQAVLGQDSNVRCADNELQQRAVEYLALSQVASQDVLATVLEEMPPFAERESSILAILKRKRPNMTEGVQASAKENIRAAQDILPAAPPPIDTGGTGMADLLGLGDELTLATAPEEEQRATPPVSLGTTNEEGLAKLSVKNQGIVFENDILQIGVKAEFRQSLGRLSVFYGNKSPVRLNSFVAALASNNLNGLTAMASEVDQAVEAEAQVEQTVNVEALGFQMDKPQLNITFHYCGVPQRFTVQLPVFLHKFLEGTMMNAEAFFMRWKNLTNPSQEEQRIFRANGAQSDEGLKLSGFGFGVLQGVGLLLRLEPNRNAGMYRLTVRASRDAVAQLIVDALEPHF</sequence>
<evidence type="ECO:0000313" key="7">
    <source>
        <dbReference type="Proteomes" id="UP000192247"/>
    </source>
</evidence>
<protein>
    <submittedName>
        <fullName evidence="6">AP-2 complex subunit alpha-like</fullName>
    </submittedName>
</protein>
<dbReference type="Pfam" id="PF01602">
    <property type="entry name" value="Adaptin_N"/>
    <property type="match status" value="1"/>
</dbReference>
<dbReference type="Pfam" id="PF02883">
    <property type="entry name" value="Alpha_adaptinC2"/>
    <property type="match status" value="1"/>
</dbReference>
<dbReference type="InterPro" id="IPR013041">
    <property type="entry name" value="Clathrin_app_Ig-like_sf"/>
</dbReference>
<evidence type="ECO:0000313" key="6">
    <source>
        <dbReference type="EMBL" id="OQR79966.1"/>
    </source>
</evidence>
<keyword evidence="7" id="KW-1185">Reference proteome</keyword>
<accession>A0A1V9Y2J7</accession>
<dbReference type="InterPro" id="IPR002553">
    <property type="entry name" value="Clathrin/coatomer_adapt-like_N"/>
</dbReference>
<dbReference type="InterPro" id="IPR003164">
    <property type="entry name" value="Clathrin_a-adaptin_app_sub_C"/>
</dbReference>
<dbReference type="SMART" id="SM00809">
    <property type="entry name" value="Alpha_adaptinC2"/>
    <property type="match status" value="1"/>
</dbReference>
<reference evidence="6 7" key="1">
    <citation type="journal article" date="2017" name="Gigascience">
        <title>Draft genome of the honey bee ectoparasitic mite, Tropilaelaps mercedesae, is shaped by the parasitic life history.</title>
        <authorList>
            <person name="Dong X."/>
            <person name="Armstrong S.D."/>
            <person name="Xia D."/>
            <person name="Makepeace B.L."/>
            <person name="Darby A.C."/>
            <person name="Kadowaki T."/>
        </authorList>
    </citation>
    <scope>NUCLEOTIDE SEQUENCE [LARGE SCALE GENOMIC DNA]</scope>
    <source>
        <strain evidence="6">Wuxi-XJTLU</strain>
    </source>
</reference>
<dbReference type="GO" id="GO:0012505">
    <property type="term" value="C:endomembrane system"/>
    <property type="evidence" value="ECO:0007669"/>
    <property type="project" value="UniProtKB-SubCell"/>
</dbReference>
<dbReference type="InterPro" id="IPR008152">
    <property type="entry name" value="Clathrin_a/b/g-adaptin_app_Ig"/>
</dbReference>
<dbReference type="InParanoid" id="A0A1V9Y2J7"/>
<organism evidence="6 7">
    <name type="scientific">Tropilaelaps mercedesae</name>
    <dbReference type="NCBI Taxonomy" id="418985"/>
    <lineage>
        <taxon>Eukaryota</taxon>
        <taxon>Metazoa</taxon>
        <taxon>Ecdysozoa</taxon>
        <taxon>Arthropoda</taxon>
        <taxon>Chelicerata</taxon>
        <taxon>Arachnida</taxon>
        <taxon>Acari</taxon>
        <taxon>Parasitiformes</taxon>
        <taxon>Mesostigmata</taxon>
        <taxon>Gamasina</taxon>
        <taxon>Dermanyssoidea</taxon>
        <taxon>Laelapidae</taxon>
        <taxon>Tropilaelaps</taxon>
    </lineage>
</organism>
<dbReference type="EMBL" id="MNPL01000503">
    <property type="protein sequence ID" value="OQR79966.1"/>
    <property type="molecule type" value="Genomic_DNA"/>
</dbReference>
<dbReference type="Gene3D" id="3.30.310.10">
    <property type="entry name" value="TATA-Binding Protein"/>
    <property type="match status" value="2"/>
</dbReference>
<dbReference type="Gene3D" id="1.25.10.10">
    <property type="entry name" value="Leucine-rich Repeat Variant"/>
    <property type="match status" value="1"/>
</dbReference>
<feature type="domain" description="Clathrin adaptor alpha/beta/gamma-adaptin appendage Ig-like subdomain" evidence="5">
    <location>
        <begin position="269"/>
        <end position="380"/>
    </location>
</feature>
<dbReference type="GO" id="GO:0030131">
    <property type="term" value="C:clathrin adaptor complex"/>
    <property type="evidence" value="ECO:0007669"/>
    <property type="project" value="InterPro"/>
</dbReference>
<comment type="caution">
    <text evidence="6">The sequence shown here is derived from an EMBL/GenBank/DDBJ whole genome shotgun (WGS) entry which is preliminary data.</text>
</comment>
<evidence type="ECO:0000256" key="3">
    <source>
        <dbReference type="ARBA" id="ARBA00023136"/>
    </source>
</evidence>
<dbReference type="GO" id="GO:0016192">
    <property type="term" value="P:vesicle-mediated transport"/>
    <property type="evidence" value="ECO:0007669"/>
    <property type="project" value="InterPro"/>
</dbReference>
<keyword evidence="1" id="KW-0813">Transport</keyword>
<proteinExistence type="predicted"/>
<dbReference type="AlphaFoldDB" id="A0A1V9Y2J7"/>
<comment type="subcellular location">
    <subcellularLocation>
        <location evidence="4">Endomembrane system</location>
        <topology evidence="4">Peripheral membrane protein</topology>
        <orientation evidence="4">Cytoplasmic side</orientation>
    </subcellularLocation>
</comment>
<dbReference type="InterPro" id="IPR050840">
    <property type="entry name" value="Adaptor_Complx_Large_Subunit"/>
</dbReference>
<dbReference type="PANTHER" id="PTHR22780">
    <property type="entry name" value="ADAPTIN, ALPHA/GAMMA/EPSILON"/>
    <property type="match status" value="1"/>
</dbReference>
<dbReference type="SUPFAM" id="SSF48371">
    <property type="entry name" value="ARM repeat"/>
    <property type="match status" value="1"/>
</dbReference>
<evidence type="ECO:0000259" key="5">
    <source>
        <dbReference type="SMART" id="SM00809"/>
    </source>
</evidence>
<keyword evidence="3" id="KW-0472">Membrane</keyword>
<dbReference type="InterPro" id="IPR016024">
    <property type="entry name" value="ARM-type_fold"/>
</dbReference>
<dbReference type="InterPro" id="IPR012295">
    <property type="entry name" value="TBP_dom_sf"/>
</dbReference>
<gene>
    <name evidence="6" type="ORF">BIW11_02473</name>
</gene>
<keyword evidence="2" id="KW-0653">Protein transport</keyword>
<dbReference type="SUPFAM" id="SSF55711">
    <property type="entry name" value="Subdomain of clathrin and coatomer appendage domain"/>
    <property type="match status" value="1"/>
</dbReference>
<evidence type="ECO:0000256" key="4">
    <source>
        <dbReference type="ARBA" id="ARBA00029433"/>
    </source>
</evidence>
<dbReference type="Pfam" id="PF02296">
    <property type="entry name" value="Alpha_adaptin_C"/>
    <property type="match status" value="1"/>
</dbReference>
<dbReference type="InterPro" id="IPR011989">
    <property type="entry name" value="ARM-like"/>
</dbReference>